<dbReference type="InterPro" id="IPR012945">
    <property type="entry name" value="Tubulin-bd_cofactor_C_dom"/>
</dbReference>
<keyword evidence="5" id="KW-0143">Chaperone</keyword>
<dbReference type="PANTHER" id="PTHR15139:SF0">
    <property type="entry name" value="TUBULIN-SPECIFIC CHAPERONE C"/>
    <property type="match status" value="1"/>
</dbReference>
<accession>A0AAV9PG76</accession>
<dbReference type="GeneID" id="89924189"/>
<evidence type="ECO:0000313" key="9">
    <source>
        <dbReference type="EMBL" id="KAK5172722.1"/>
    </source>
</evidence>
<keyword evidence="3" id="KW-0963">Cytoplasm</keyword>
<dbReference type="Proteomes" id="UP001337655">
    <property type="component" value="Unassembled WGS sequence"/>
</dbReference>
<dbReference type="Gene3D" id="1.20.58.1250">
    <property type="entry name" value="Tubulin Binding Cofactor C, N-terminal domain"/>
    <property type="match status" value="1"/>
</dbReference>
<evidence type="ECO:0000256" key="1">
    <source>
        <dbReference type="ARBA" id="ARBA00004496"/>
    </source>
</evidence>
<keyword evidence="4" id="KW-0007">Acetylation</keyword>
<evidence type="ECO:0000256" key="5">
    <source>
        <dbReference type="ARBA" id="ARBA00023186"/>
    </source>
</evidence>
<organism evidence="9 10">
    <name type="scientific">Saxophila tyrrhenica</name>
    <dbReference type="NCBI Taxonomy" id="1690608"/>
    <lineage>
        <taxon>Eukaryota</taxon>
        <taxon>Fungi</taxon>
        <taxon>Dikarya</taxon>
        <taxon>Ascomycota</taxon>
        <taxon>Pezizomycotina</taxon>
        <taxon>Dothideomycetes</taxon>
        <taxon>Dothideomycetidae</taxon>
        <taxon>Mycosphaerellales</taxon>
        <taxon>Extremaceae</taxon>
        <taxon>Saxophila</taxon>
    </lineage>
</organism>
<dbReference type="Pfam" id="PF16752">
    <property type="entry name" value="TBCC_N"/>
    <property type="match status" value="1"/>
</dbReference>
<feature type="region of interest" description="Disordered" evidence="7">
    <location>
        <begin position="123"/>
        <end position="162"/>
    </location>
</feature>
<dbReference type="PROSITE" id="PS51329">
    <property type="entry name" value="C_CAP_COFACTOR_C"/>
    <property type="match status" value="1"/>
</dbReference>
<evidence type="ECO:0000313" key="10">
    <source>
        <dbReference type="Proteomes" id="UP001337655"/>
    </source>
</evidence>
<dbReference type="InterPro" id="IPR027684">
    <property type="entry name" value="TBCC"/>
</dbReference>
<evidence type="ECO:0000256" key="2">
    <source>
        <dbReference type="ARBA" id="ARBA00008848"/>
    </source>
</evidence>
<dbReference type="SMART" id="SM00673">
    <property type="entry name" value="CARP"/>
    <property type="match status" value="1"/>
</dbReference>
<dbReference type="InterPro" id="IPR038397">
    <property type="entry name" value="TBCC_N_sf"/>
</dbReference>
<comment type="similarity">
    <text evidence="2">Belongs to the TBCC family.</text>
</comment>
<dbReference type="InterPro" id="IPR016098">
    <property type="entry name" value="CAP/MinC_C"/>
</dbReference>
<dbReference type="GO" id="GO:0007023">
    <property type="term" value="P:post-chaperonin tubulin folding pathway"/>
    <property type="evidence" value="ECO:0007669"/>
    <property type="project" value="InterPro"/>
</dbReference>
<keyword evidence="10" id="KW-1185">Reference proteome</keyword>
<comment type="caution">
    <text evidence="9">The sequence shown here is derived from an EMBL/GenBank/DDBJ whole genome shotgun (WGS) entry which is preliminary data.</text>
</comment>
<dbReference type="GO" id="GO:0007021">
    <property type="term" value="P:tubulin complex assembly"/>
    <property type="evidence" value="ECO:0007669"/>
    <property type="project" value="TreeGrafter"/>
</dbReference>
<dbReference type="PANTHER" id="PTHR15139">
    <property type="entry name" value="TUBULIN FOLDING COFACTOR C"/>
    <property type="match status" value="1"/>
</dbReference>
<feature type="domain" description="C-CAP/cofactor C-like" evidence="8">
    <location>
        <begin position="137"/>
        <end position="325"/>
    </location>
</feature>
<dbReference type="AlphaFoldDB" id="A0AAV9PG76"/>
<comment type="subcellular location">
    <subcellularLocation>
        <location evidence="1">Cytoplasm</location>
    </subcellularLocation>
</comment>
<name>A0AAV9PG76_9PEZI</name>
<gene>
    <name evidence="9" type="ORF">LTR77_002842</name>
</gene>
<evidence type="ECO:0000256" key="7">
    <source>
        <dbReference type="SAM" id="MobiDB-lite"/>
    </source>
</evidence>
<dbReference type="Pfam" id="PF07986">
    <property type="entry name" value="TBCC"/>
    <property type="match status" value="1"/>
</dbReference>
<comment type="subunit">
    <text evidence="6">Supercomplex made of cofactors A to E. Cofactors A and D function by capturing and stabilizing tubulin in a quasi-native conformation. Cofactor E binds to the cofactor D-tubulin complex; interaction with cofactor C then causes the release of tubulin polypeptides that are committed to the native state.</text>
</comment>
<evidence type="ECO:0000259" key="8">
    <source>
        <dbReference type="PROSITE" id="PS51329"/>
    </source>
</evidence>
<sequence length="371" mass="41101">METANMTNRQPKAMHPNEKFFQYFTHEVTDIREQMERLEQRSVSGGERADAVDHCLASIARLSNEVKDASSHLPAYDQRTYGTAVKALSDQLQNIRSTFAPRPKFSFKSGSMFTARKNESAISLTDAAEPTNERQGPAEMSTDSSYVNSPAEPRSPTIEAEGERPIADAVDLARIRQPSFSQATTINMGDHDGVHIILPSSAAHATSSGTLSMLRRCIVDMSRPTTTGQPLAGLTVKNVKQSLVVCGHVNGAAHLTNISNSVIVVASRQFRMHESRNCDIYLFTSSRPIIEDCQNIRFAPLPETYKAHEHEGVENQWQNVDDFKWLKNEHSPHWNILDEAERIPESVWTGVVPGGPQHGTEDILRAVGVAQ</sequence>
<proteinExistence type="inferred from homology"/>
<dbReference type="GO" id="GO:0005737">
    <property type="term" value="C:cytoplasm"/>
    <property type="evidence" value="ECO:0007669"/>
    <property type="project" value="UniProtKB-SubCell"/>
</dbReference>
<dbReference type="InterPro" id="IPR031925">
    <property type="entry name" value="TBCC_N"/>
</dbReference>
<evidence type="ECO:0000256" key="3">
    <source>
        <dbReference type="ARBA" id="ARBA00022490"/>
    </source>
</evidence>
<evidence type="ECO:0000256" key="4">
    <source>
        <dbReference type="ARBA" id="ARBA00022990"/>
    </source>
</evidence>
<dbReference type="Gene3D" id="2.160.20.70">
    <property type="match status" value="1"/>
</dbReference>
<evidence type="ECO:0000256" key="6">
    <source>
        <dbReference type="ARBA" id="ARBA00026055"/>
    </source>
</evidence>
<dbReference type="EMBL" id="JAVRRT010000004">
    <property type="protein sequence ID" value="KAK5172722.1"/>
    <property type="molecule type" value="Genomic_DNA"/>
</dbReference>
<dbReference type="RefSeq" id="XP_064661440.1">
    <property type="nucleotide sequence ID" value="XM_064800101.1"/>
</dbReference>
<dbReference type="InterPro" id="IPR006599">
    <property type="entry name" value="CARP_motif"/>
</dbReference>
<dbReference type="GO" id="GO:0015631">
    <property type="term" value="F:tubulin binding"/>
    <property type="evidence" value="ECO:0007669"/>
    <property type="project" value="InterPro"/>
</dbReference>
<protein>
    <recommendedName>
        <fullName evidence="8">C-CAP/cofactor C-like domain-containing protein</fullName>
    </recommendedName>
</protein>
<dbReference type="InterPro" id="IPR017901">
    <property type="entry name" value="C-CAP_CF_C-like"/>
</dbReference>
<reference evidence="9 10" key="1">
    <citation type="submission" date="2023-08" db="EMBL/GenBank/DDBJ databases">
        <title>Black Yeasts Isolated from many extreme environments.</title>
        <authorList>
            <person name="Coleine C."/>
            <person name="Stajich J.E."/>
            <person name="Selbmann L."/>
        </authorList>
    </citation>
    <scope>NUCLEOTIDE SEQUENCE [LARGE SCALE GENOMIC DNA]</scope>
    <source>
        <strain evidence="9 10">CCFEE 5935</strain>
    </source>
</reference>